<dbReference type="AlphaFoldDB" id="A0A9P9E5R2"/>
<proteinExistence type="predicted"/>
<keyword evidence="3" id="KW-1185">Reference proteome</keyword>
<evidence type="ECO:0000313" key="3">
    <source>
        <dbReference type="Proteomes" id="UP000700596"/>
    </source>
</evidence>
<organism evidence="2 3">
    <name type="scientific">Dendryphion nanum</name>
    <dbReference type="NCBI Taxonomy" id="256645"/>
    <lineage>
        <taxon>Eukaryota</taxon>
        <taxon>Fungi</taxon>
        <taxon>Dikarya</taxon>
        <taxon>Ascomycota</taxon>
        <taxon>Pezizomycotina</taxon>
        <taxon>Dothideomycetes</taxon>
        <taxon>Pleosporomycetidae</taxon>
        <taxon>Pleosporales</taxon>
        <taxon>Torulaceae</taxon>
        <taxon>Dendryphion</taxon>
    </lineage>
</organism>
<accession>A0A9P9E5R2</accession>
<feature type="region of interest" description="Disordered" evidence="1">
    <location>
        <begin position="1"/>
        <end position="50"/>
    </location>
</feature>
<evidence type="ECO:0000256" key="1">
    <source>
        <dbReference type="SAM" id="MobiDB-lite"/>
    </source>
</evidence>
<protein>
    <submittedName>
        <fullName evidence="2">Uncharacterized protein</fullName>
    </submittedName>
</protein>
<reference evidence="2" key="1">
    <citation type="journal article" date="2021" name="Nat. Commun.">
        <title>Genetic determinants of endophytism in the Arabidopsis root mycobiome.</title>
        <authorList>
            <person name="Mesny F."/>
            <person name="Miyauchi S."/>
            <person name="Thiergart T."/>
            <person name="Pickel B."/>
            <person name="Atanasova L."/>
            <person name="Karlsson M."/>
            <person name="Huettel B."/>
            <person name="Barry K.W."/>
            <person name="Haridas S."/>
            <person name="Chen C."/>
            <person name="Bauer D."/>
            <person name="Andreopoulos W."/>
            <person name="Pangilinan J."/>
            <person name="LaButti K."/>
            <person name="Riley R."/>
            <person name="Lipzen A."/>
            <person name="Clum A."/>
            <person name="Drula E."/>
            <person name="Henrissat B."/>
            <person name="Kohler A."/>
            <person name="Grigoriev I.V."/>
            <person name="Martin F.M."/>
            <person name="Hacquard S."/>
        </authorList>
    </citation>
    <scope>NUCLEOTIDE SEQUENCE</scope>
    <source>
        <strain evidence="2">MPI-CAGE-CH-0243</strain>
    </source>
</reference>
<dbReference type="EMBL" id="JAGMWT010000003">
    <property type="protein sequence ID" value="KAH7132420.1"/>
    <property type="molecule type" value="Genomic_DNA"/>
</dbReference>
<comment type="caution">
    <text evidence="2">The sequence shown here is derived from an EMBL/GenBank/DDBJ whole genome shotgun (WGS) entry which is preliminary data.</text>
</comment>
<name>A0A9P9E5R2_9PLEO</name>
<evidence type="ECO:0000313" key="2">
    <source>
        <dbReference type="EMBL" id="KAH7132420.1"/>
    </source>
</evidence>
<dbReference type="Proteomes" id="UP000700596">
    <property type="component" value="Unassembled WGS sequence"/>
</dbReference>
<gene>
    <name evidence="2" type="ORF">B0J11DRAFT_577338</name>
</gene>
<sequence length="260" mass="28802">MSSTPQSEDRIMPTYLSRPRPSTGSTRPGTPFEHSPSEPSPTFPPLTRKPAVLTLPAESGVRFSWQMITPPRSASPEPEPVPRLLSFQAPPLPYDCTLQQSSIQHNLAAIDALRQHMPLVPWDPPFTPFSILPTPPSAYTPYIPATLLPHDRAPSHNPMSPDPIDVADHLEVVQNISYCVAKHCPLQVVSMQYPFWSDEKSERADGFGSGVGGQVCTKHHDELSEAVAEMWYTWYVPDFTLCMSPSGTPRPYQMGDDGGW</sequence>